<dbReference type="KEGG" id="paca:ID47_03945"/>
<dbReference type="STRING" id="91604.ID47_03945"/>
<dbReference type="eggNOG" id="ENOG5033APW">
    <property type="taxonomic scope" value="Bacteria"/>
</dbReference>
<name>A0A077AUK5_9PROT</name>
<keyword evidence="2" id="KW-1185">Reference proteome</keyword>
<dbReference type="OrthoDB" id="7270696at2"/>
<dbReference type="Proteomes" id="UP000028926">
    <property type="component" value="Chromosome"/>
</dbReference>
<reference evidence="1 2" key="1">
    <citation type="submission" date="2014-07" db="EMBL/GenBank/DDBJ databases">
        <title>Comparative genomic insights into amoeba endosymbionts belonging to the families of Holosporaceae and Candidatus Midichloriaceae within Rickettsiales.</title>
        <authorList>
            <person name="Wang Z."/>
            <person name="Wu M."/>
        </authorList>
    </citation>
    <scope>NUCLEOTIDE SEQUENCE [LARGE SCALE GENOMIC DNA]</scope>
    <source>
        <strain evidence="1">PRA3</strain>
    </source>
</reference>
<protein>
    <submittedName>
        <fullName evidence="1">Uncharacterized protein</fullName>
    </submittedName>
</protein>
<dbReference type="AlphaFoldDB" id="A0A077AUK5"/>
<evidence type="ECO:0000313" key="1">
    <source>
        <dbReference type="EMBL" id="AIK96081.1"/>
    </source>
</evidence>
<dbReference type="EMBL" id="CP008941">
    <property type="protein sequence ID" value="AIK96081.1"/>
    <property type="molecule type" value="Genomic_DNA"/>
</dbReference>
<proteinExistence type="predicted"/>
<evidence type="ECO:0000313" key="2">
    <source>
        <dbReference type="Proteomes" id="UP000028926"/>
    </source>
</evidence>
<dbReference type="HOGENOM" id="CLU_157326_0_0_5"/>
<sequence>MENAKEFKIPPSIKKNAEKGLKLREKFGKGSTQVGIRRGHQLVNNDSISLEIIKKMSAYFARHEVDKQAKEFGNDENPSKGYIAWMLWGGDEAKEWTDKIKKEHSK</sequence>
<gene>
    <name evidence="1" type="ORF">ID47_03945</name>
</gene>
<accession>A0A077AUK5</accession>
<organism evidence="1 2">
    <name type="scientific">Candidatus Odyssella acanthamoebae</name>
    <dbReference type="NCBI Taxonomy" id="91604"/>
    <lineage>
        <taxon>Bacteria</taxon>
        <taxon>Pseudomonadati</taxon>
        <taxon>Pseudomonadota</taxon>
        <taxon>Alphaproteobacteria</taxon>
        <taxon>Holosporales</taxon>
        <taxon>Candidatus Paracaedibacteraceae</taxon>
        <taxon>Candidatus Odyssella</taxon>
    </lineage>
</organism>